<dbReference type="Proteomes" id="UP000242310">
    <property type="component" value="Unassembled WGS sequence"/>
</dbReference>
<protein>
    <submittedName>
        <fullName evidence="1">Uncharacterized protein</fullName>
    </submittedName>
</protein>
<evidence type="ECO:0000313" key="2">
    <source>
        <dbReference type="Proteomes" id="UP000242310"/>
    </source>
</evidence>
<keyword evidence="2" id="KW-1185">Reference proteome</keyword>
<dbReference type="AlphaFoldDB" id="A0A2P8HAI0"/>
<organism evidence="1 2">
    <name type="scientific">Salsuginibacillus halophilus</name>
    <dbReference type="NCBI Taxonomy" id="517424"/>
    <lineage>
        <taxon>Bacteria</taxon>
        <taxon>Bacillati</taxon>
        <taxon>Bacillota</taxon>
        <taxon>Bacilli</taxon>
        <taxon>Bacillales</taxon>
        <taxon>Bacillaceae</taxon>
        <taxon>Salsuginibacillus</taxon>
    </lineage>
</organism>
<sequence length="120" mass="14258">MLVTEAEEAQVRNYIILTFAVKVLDQDLARGFQDYKFSDLYEAAVESAVLAMREELRLLKRSFYQNRMKVEETKSPEHTLTYKIWTPRCEDELTFHKAYLRTEVRAMIEKYLFSAPPVRK</sequence>
<evidence type="ECO:0000313" key="1">
    <source>
        <dbReference type="EMBL" id="PSL43214.1"/>
    </source>
</evidence>
<accession>A0A2P8HAI0</accession>
<reference evidence="1 2" key="1">
    <citation type="submission" date="2018-03" db="EMBL/GenBank/DDBJ databases">
        <title>Genomic Encyclopedia of Type Strains, Phase III (KMG-III): the genomes of soil and plant-associated and newly described type strains.</title>
        <authorList>
            <person name="Whitman W."/>
        </authorList>
    </citation>
    <scope>NUCLEOTIDE SEQUENCE [LARGE SCALE GENOMIC DNA]</scope>
    <source>
        <strain evidence="1 2">CGMCC 1.07653</strain>
    </source>
</reference>
<dbReference type="Pfam" id="PF26325">
    <property type="entry name" value="YhjD"/>
    <property type="match status" value="1"/>
</dbReference>
<dbReference type="InterPro" id="IPR058600">
    <property type="entry name" value="YhjD-like"/>
</dbReference>
<name>A0A2P8HAI0_9BACI</name>
<dbReference type="EMBL" id="PYAV01000011">
    <property type="protein sequence ID" value="PSL43214.1"/>
    <property type="molecule type" value="Genomic_DNA"/>
</dbReference>
<gene>
    <name evidence="1" type="ORF">B0H94_11137</name>
</gene>
<dbReference type="RefSeq" id="WP_106589359.1">
    <property type="nucleotide sequence ID" value="NZ_PYAV01000011.1"/>
</dbReference>
<comment type="caution">
    <text evidence="1">The sequence shown here is derived from an EMBL/GenBank/DDBJ whole genome shotgun (WGS) entry which is preliminary data.</text>
</comment>
<proteinExistence type="predicted"/>
<dbReference type="OrthoDB" id="2988956at2"/>